<feature type="domain" description="C1q" evidence="5">
    <location>
        <begin position="154"/>
        <end position="288"/>
    </location>
</feature>
<feature type="region of interest" description="Disordered" evidence="4">
    <location>
        <begin position="1"/>
        <end position="35"/>
    </location>
</feature>
<keyword evidence="3" id="KW-0732">Signal</keyword>
<organism evidence="6 7">
    <name type="scientific">Scylla paramamosain</name>
    <name type="common">Mud crab</name>
    <dbReference type="NCBI Taxonomy" id="85552"/>
    <lineage>
        <taxon>Eukaryota</taxon>
        <taxon>Metazoa</taxon>
        <taxon>Ecdysozoa</taxon>
        <taxon>Arthropoda</taxon>
        <taxon>Crustacea</taxon>
        <taxon>Multicrustacea</taxon>
        <taxon>Malacostraca</taxon>
        <taxon>Eumalacostraca</taxon>
        <taxon>Eucarida</taxon>
        <taxon>Decapoda</taxon>
        <taxon>Pleocyemata</taxon>
        <taxon>Brachyura</taxon>
        <taxon>Eubrachyura</taxon>
        <taxon>Portunoidea</taxon>
        <taxon>Portunidae</taxon>
        <taxon>Portuninae</taxon>
        <taxon>Scylla</taxon>
    </lineage>
</organism>
<dbReference type="PANTHER" id="PTHR22923:SF116">
    <property type="entry name" value="C1Q DOMAIN-CONTAINING PROTEIN"/>
    <property type="match status" value="1"/>
</dbReference>
<dbReference type="InterPro" id="IPR001073">
    <property type="entry name" value="C1q_dom"/>
</dbReference>
<evidence type="ECO:0000256" key="4">
    <source>
        <dbReference type="SAM" id="MobiDB-lite"/>
    </source>
</evidence>
<keyword evidence="7" id="KW-1185">Reference proteome</keyword>
<proteinExistence type="predicted"/>
<dbReference type="AlphaFoldDB" id="A0AAW0U507"/>
<dbReference type="InterPro" id="IPR008983">
    <property type="entry name" value="Tumour_necrosis_fac-like_dom"/>
</dbReference>
<keyword evidence="2" id="KW-0964">Secreted</keyword>
<dbReference type="EMBL" id="JARAKH010000020">
    <property type="protein sequence ID" value="KAK8393862.1"/>
    <property type="molecule type" value="Genomic_DNA"/>
</dbReference>
<dbReference type="Gene3D" id="2.60.120.40">
    <property type="match status" value="1"/>
</dbReference>
<dbReference type="SMART" id="SM00110">
    <property type="entry name" value="C1Q"/>
    <property type="match status" value="1"/>
</dbReference>
<evidence type="ECO:0000256" key="3">
    <source>
        <dbReference type="ARBA" id="ARBA00022729"/>
    </source>
</evidence>
<evidence type="ECO:0000313" key="7">
    <source>
        <dbReference type="Proteomes" id="UP001487740"/>
    </source>
</evidence>
<dbReference type="PANTHER" id="PTHR22923">
    <property type="entry name" value="CEREBELLIN-RELATED"/>
    <property type="match status" value="1"/>
</dbReference>
<evidence type="ECO:0000313" key="6">
    <source>
        <dbReference type="EMBL" id="KAK8393862.1"/>
    </source>
</evidence>
<dbReference type="PRINTS" id="PR00007">
    <property type="entry name" value="COMPLEMNTC1Q"/>
</dbReference>
<evidence type="ECO:0000256" key="2">
    <source>
        <dbReference type="ARBA" id="ARBA00022525"/>
    </source>
</evidence>
<name>A0AAW0U507_SCYPA</name>
<comment type="caution">
    <text evidence="6">The sequence shown here is derived from an EMBL/GenBank/DDBJ whole genome shotgun (WGS) entry which is preliminary data.</text>
</comment>
<comment type="subcellular location">
    <subcellularLocation>
        <location evidence="1">Secreted</location>
    </subcellularLocation>
</comment>
<protein>
    <recommendedName>
        <fullName evidence="5">C1q domain-containing protein</fullName>
    </recommendedName>
</protein>
<feature type="compositionally biased region" description="Basic and acidic residues" evidence="4">
    <location>
        <begin position="1"/>
        <end position="11"/>
    </location>
</feature>
<gene>
    <name evidence="6" type="ORF">O3P69_006887</name>
</gene>
<dbReference type="SUPFAM" id="SSF49842">
    <property type="entry name" value="TNF-like"/>
    <property type="match status" value="1"/>
</dbReference>
<evidence type="ECO:0000256" key="1">
    <source>
        <dbReference type="ARBA" id="ARBA00004613"/>
    </source>
</evidence>
<dbReference type="GO" id="GO:0005576">
    <property type="term" value="C:extracellular region"/>
    <property type="evidence" value="ECO:0007669"/>
    <property type="project" value="UniProtKB-SubCell"/>
</dbReference>
<dbReference type="PROSITE" id="PS50871">
    <property type="entry name" value="C1Q"/>
    <property type="match status" value="1"/>
</dbReference>
<accession>A0AAW0U507</accession>
<sequence length="288" mass="31763">MHHENHNENHNAKRSFLPPPAAPRQERTAGWASGSASRVPQIKIWTLVQCESHKKPINRKGVSPEFPVKDVRCGEATYDPQEDGRGSVVACPCPTSPMPRLLRCPGRDALSKVGVCYQMWARGALVCAALTVAVVGQGDRQAVPRPTPRQYDPLELCSGGFSVRKVDPSTATTTSPPSKLKFQEVLTNLGGWSASESDFQAPCSGAYFFTFHALSRNQGDYTLALMKEGKYQVTAYGSRFDYQQGSNSALIFLNAGERVYLELQDGSLYEHPYDEAYTTFSGFLVEQF</sequence>
<dbReference type="InterPro" id="IPR050822">
    <property type="entry name" value="Cerebellin_Synaptic_Org"/>
</dbReference>
<evidence type="ECO:0000259" key="5">
    <source>
        <dbReference type="PROSITE" id="PS50871"/>
    </source>
</evidence>
<reference evidence="6 7" key="1">
    <citation type="submission" date="2023-03" db="EMBL/GenBank/DDBJ databases">
        <title>High-quality genome of Scylla paramamosain provides insights in environmental adaptation.</title>
        <authorList>
            <person name="Zhang L."/>
        </authorList>
    </citation>
    <scope>NUCLEOTIDE SEQUENCE [LARGE SCALE GENOMIC DNA]</scope>
    <source>
        <strain evidence="6">LZ_2023a</strain>
        <tissue evidence="6">Muscle</tissue>
    </source>
</reference>
<dbReference type="Proteomes" id="UP001487740">
    <property type="component" value="Unassembled WGS sequence"/>
</dbReference>
<dbReference type="Pfam" id="PF00386">
    <property type="entry name" value="C1q"/>
    <property type="match status" value="1"/>
</dbReference>